<reference evidence="4" key="1">
    <citation type="journal article" date="2019" name="Int. J. Syst. Evol. Microbiol.">
        <title>The Global Catalogue of Microorganisms (GCM) 10K type strain sequencing project: providing services to taxonomists for standard genome sequencing and annotation.</title>
        <authorList>
            <consortium name="The Broad Institute Genomics Platform"/>
            <consortium name="The Broad Institute Genome Sequencing Center for Infectious Disease"/>
            <person name="Wu L."/>
            <person name="Ma J."/>
        </authorList>
    </citation>
    <scope>NUCLEOTIDE SEQUENCE [LARGE SCALE GENOMIC DNA]</scope>
    <source>
        <strain evidence="4">CCUG 56042</strain>
    </source>
</reference>
<protein>
    <submittedName>
        <fullName evidence="3">Nitric oxide reductase activation protein NorD</fullName>
    </submittedName>
</protein>
<dbReference type="InterPro" id="IPR051928">
    <property type="entry name" value="NorD/CobT"/>
</dbReference>
<evidence type="ECO:0000313" key="4">
    <source>
        <dbReference type="Proteomes" id="UP001596103"/>
    </source>
</evidence>
<dbReference type="InterPro" id="IPR036465">
    <property type="entry name" value="vWFA_dom_sf"/>
</dbReference>
<dbReference type="EMBL" id="JBHSMP010000025">
    <property type="protein sequence ID" value="MFC5430851.1"/>
    <property type="molecule type" value="Genomic_DNA"/>
</dbReference>
<dbReference type="Pfam" id="PF00092">
    <property type="entry name" value="VWA"/>
    <property type="match status" value="1"/>
</dbReference>
<keyword evidence="4" id="KW-1185">Reference proteome</keyword>
<dbReference type="Gene3D" id="3.40.50.410">
    <property type="entry name" value="von Willebrand factor, type A domain"/>
    <property type="match status" value="1"/>
</dbReference>
<dbReference type="SUPFAM" id="SSF53300">
    <property type="entry name" value="vWA-like"/>
    <property type="match status" value="1"/>
</dbReference>
<feature type="compositionally biased region" description="Basic and acidic residues" evidence="1">
    <location>
        <begin position="243"/>
        <end position="259"/>
    </location>
</feature>
<dbReference type="PANTHER" id="PTHR41248:SF1">
    <property type="entry name" value="NORD PROTEIN"/>
    <property type="match status" value="1"/>
</dbReference>
<dbReference type="InterPro" id="IPR002035">
    <property type="entry name" value="VWF_A"/>
</dbReference>
<sequence length="645" mass="72463">MEDTVGGWWDVLIRKAAYRGHPRAAVQLADIDKLAPVFFRAMGGAAGLGLRSTVGTEHAGRRSLLERIAGTNTTLELTWSDARSLYLPEKIDLFPDKERNKQLYFWLLALSAEYAALLADTEFAQADWLERNRIATVRCLRAMPGLGQIYALLVREYIPLRGALWDLSAQEQQIEKHIRQTLQNPENPAAAEMTDVVETAAQAGSCSKTRSKTRKKTVGITPVHLWMHPTPPAHAGQAASDESSGRDGENDQHQSEDTRKRRRYRAQKAAPDERQNGPLIVFRAESIFTWDNYLKINRSDEDDGDNDTRPADDMDTLSVARDTKKRASRLRFDLDLPGAEADGTPIGPGILVPEWDFRQQVLLPDYCVIKPMLPHDARPCEIPQHLIRATHRLRRQFQALMPQRSRRFGQVDGQDLDLDRVVRFFTDVKAGQAESNGGLYVDRPRSERSLACLLLADVSLSTEAWVGRGEQASSVINVIRDSLMLFAEALQASGDSFGLYGFSSLRRKEVRFLLLKDFSEPYDATTRGRIAALRPGFYTRIGAAIRHSTRILKEQPAHKRLLLLVTDGKPNDLDHYEGRYGVEDTRQAVIEARQAGLVPFCVTIDREAGDYLPHLFGSHNYVVVHDATRLPHVLTRLYAALSQNG</sequence>
<evidence type="ECO:0000313" key="3">
    <source>
        <dbReference type="EMBL" id="MFC5430851.1"/>
    </source>
</evidence>
<dbReference type="Proteomes" id="UP001596103">
    <property type="component" value="Unassembled WGS sequence"/>
</dbReference>
<evidence type="ECO:0000256" key="1">
    <source>
        <dbReference type="SAM" id="MobiDB-lite"/>
    </source>
</evidence>
<dbReference type="PROSITE" id="PS50234">
    <property type="entry name" value="VWFA"/>
    <property type="match status" value="1"/>
</dbReference>
<dbReference type="RefSeq" id="WP_377713645.1">
    <property type="nucleotide sequence ID" value="NZ_JBHSMP010000025.1"/>
</dbReference>
<organism evidence="3 4">
    <name type="scientific">Paraburkholderia denitrificans</name>
    <dbReference type="NCBI Taxonomy" id="694025"/>
    <lineage>
        <taxon>Bacteria</taxon>
        <taxon>Pseudomonadati</taxon>
        <taxon>Pseudomonadota</taxon>
        <taxon>Betaproteobacteria</taxon>
        <taxon>Burkholderiales</taxon>
        <taxon>Burkholderiaceae</taxon>
        <taxon>Paraburkholderia</taxon>
    </lineage>
</organism>
<gene>
    <name evidence="3" type="ORF">ACFPTO_18915</name>
</gene>
<proteinExistence type="predicted"/>
<evidence type="ECO:0000259" key="2">
    <source>
        <dbReference type="PROSITE" id="PS50234"/>
    </source>
</evidence>
<accession>A0ABW0JD91</accession>
<dbReference type="PANTHER" id="PTHR41248">
    <property type="entry name" value="NORD PROTEIN"/>
    <property type="match status" value="1"/>
</dbReference>
<feature type="region of interest" description="Disordered" evidence="1">
    <location>
        <begin position="224"/>
        <end position="277"/>
    </location>
</feature>
<dbReference type="CDD" id="cd01454">
    <property type="entry name" value="vWA_norD_type"/>
    <property type="match status" value="1"/>
</dbReference>
<comment type="caution">
    <text evidence="3">The sequence shown here is derived from an EMBL/GenBank/DDBJ whole genome shotgun (WGS) entry which is preliminary data.</text>
</comment>
<feature type="domain" description="VWFA" evidence="2">
    <location>
        <begin position="451"/>
        <end position="637"/>
    </location>
</feature>
<dbReference type="SMART" id="SM00327">
    <property type="entry name" value="VWA"/>
    <property type="match status" value="1"/>
</dbReference>
<name>A0ABW0JD91_9BURK</name>